<feature type="transmembrane region" description="Helical" evidence="2">
    <location>
        <begin position="54"/>
        <end position="72"/>
    </location>
</feature>
<dbReference type="EMBL" id="QZEZ01000001">
    <property type="protein sequence ID" value="RJK98150.1"/>
    <property type="molecule type" value="Genomic_DNA"/>
</dbReference>
<keyword evidence="2" id="KW-1133">Transmembrane helix</keyword>
<comment type="caution">
    <text evidence="3">The sequence shown here is derived from an EMBL/GenBank/DDBJ whole genome shotgun (WGS) entry which is preliminary data.</text>
</comment>
<accession>A0A3A3Z1M8</accession>
<gene>
    <name evidence="3" type="ORF">D5H78_04320</name>
</gene>
<feature type="compositionally biased region" description="Gly residues" evidence="1">
    <location>
        <begin position="1"/>
        <end position="12"/>
    </location>
</feature>
<organism evidence="3 4">
    <name type="scientific">Vallicoccus soli</name>
    <dbReference type="NCBI Taxonomy" id="2339232"/>
    <lineage>
        <taxon>Bacteria</taxon>
        <taxon>Bacillati</taxon>
        <taxon>Actinomycetota</taxon>
        <taxon>Actinomycetes</taxon>
        <taxon>Motilibacterales</taxon>
        <taxon>Vallicoccaceae</taxon>
        <taxon>Vallicoccus</taxon>
    </lineage>
</organism>
<sequence length="81" mass="8519">MSSGDGSGARRGGTGHEPPDGPQRDPFQVIAYLLSGMLLYGGAGLLLDRWLGTSFLVAVGMILGTGLSLWLVHLRFGPPRP</sequence>
<keyword evidence="4" id="KW-1185">Reference proteome</keyword>
<dbReference type="Proteomes" id="UP000265614">
    <property type="component" value="Unassembled WGS sequence"/>
</dbReference>
<feature type="transmembrane region" description="Helical" evidence="2">
    <location>
        <begin position="29"/>
        <end position="47"/>
    </location>
</feature>
<keyword evidence="2" id="KW-0472">Membrane</keyword>
<evidence type="ECO:0000256" key="2">
    <source>
        <dbReference type="SAM" id="Phobius"/>
    </source>
</evidence>
<reference evidence="3 4" key="1">
    <citation type="submission" date="2018-09" db="EMBL/GenBank/DDBJ databases">
        <title>YIM 75000 draft genome.</title>
        <authorList>
            <person name="Tang S."/>
            <person name="Feng Y."/>
        </authorList>
    </citation>
    <scope>NUCLEOTIDE SEQUENCE [LARGE SCALE GENOMIC DNA]</scope>
    <source>
        <strain evidence="3 4">YIM 75000</strain>
    </source>
</reference>
<evidence type="ECO:0008006" key="5">
    <source>
        <dbReference type="Google" id="ProtNLM"/>
    </source>
</evidence>
<name>A0A3A3Z1M8_9ACTN</name>
<keyword evidence="2" id="KW-0812">Transmembrane</keyword>
<evidence type="ECO:0000313" key="3">
    <source>
        <dbReference type="EMBL" id="RJK98150.1"/>
    </source>
</evidence>
<dbReference type="RefSeq" id="WP_119949076.1">
    <property type="nucleotide sequence ID" value="NZ_QZEZ01000001.1"/>
</dbReference>
<evidence type="ECO:0000313" key="4">
    <source>
        <dbReference type="Proteomes" id="UP000265614"/>
    </source>
</evidence>
<evidence type="ECO:0000256" key="1">
    <source>
        <dbReference type="SAM" id="MobiDB-lite"/>
    </source>
</evidence>
<feature type="region of interest" description="Disordered" evidence="1">
    <location>
        <begin position="1"/>
        <end position="24"/>
    </location>
</feature>
<dbReference type="OrthoDB" id="5193039at2"/>
<proteinExistence type="predicted"/>
<dbReference type="AlphaFoldDB" id="A0A3A3Z1M8"/>
<protein>
    <recommendedName>
        <fullName evidence="5">AtpZ/AtpI family protein</fullName>
    </recommendedName>
</protein>